<evidence type="ECO:0000256" key="10">
    <source>
        <dbReference type="ARBA" id="ARBA00023098"/>
    </source>
</evidence>
<sequence length="270" mass="31661">TEGILPRVTLHAVWRLRWTQARHFWQHDEPQTPLDHVKDALKVYMDAVKASGKEAIAQFETSAVGKQLDLKLADNLDSLTVAVQKLQEDLAPYYKETWGLWVKDTEALRQDLTKEMEEVKQKIQPFLEQFYKKWTEELEIYRQKLSPVGEELKEMTKQKVEILQQKLTPVAEEARDRLRGHMEELRKNLTPYSDELRQKLTQKLEEIREKGIPQAAEYQAKVMQHLTAFREKVTPLMQGFKERLSPFAEGFKTRFLTLLDNLRKSLATAN</sequence>
<evidence type="ECO:0000256" key="12">
    <source>
        <dbReference type="ARBA" id="ARBA00023221"/>
    </source>
</evidence>
<evidence type="ECO:0000313" key="17">
    <source>
        <dbReference type="Ensembl" id="ENSCSRP00000007604.1"/>
    </source>
</evidence>
<dbReference type="GO" id="GO:0034361">
    <property type="term" value="C:very-low-density lipoprotein particle"/>
    <property type="evidence" value="ECO:0007669"/>
    <property type="project" value="TreeGrafter"/>
</dbReference>
<keyword evidence="6" id="KW-0732">Signal</keyword>
<proteinExistence type="inferred from homology"/>
<evidence type="ECO:0000256" key="3">
    <source>
        <dbReference type="ARBA" id="ARBA00022448"/>
    </source>
</evidence>
<evidence type="ECO:0000256" key="1">
    <source>
        <dbReference type="ARBA" id="ARBA00004613"/>
    </source>
</evidence>
<keyword evidence="18" id="KW-1185">Reference proteome</keyword>
<keyword evidence="7" id="KW-0677">Repeat</keyword>
<dbReference type="GO" id="GO:0042627">
    <property type="term" value="C:chylomicron"/>
    <property type="evidence" value="ECO:0007669"/>
    <property type="project" value="TreeGrafter"/>
</dbReference>
<dbReference type="PANTHER" id="PTHR18976">
    <property type="entry name" value="APOLIPOPROTEIN"/>
    <property type="match status" value="1"/>
</dbReference>
<evidence type="ECO:0000256" key="15">
    <source>
        <dbReference type="ARBA" id="ARBA00042590"/>
    </source>
</evidence>
<evidence type="ECO:0000256" key="13">
    <source>
        <dbReference type="ARBA" id="ARBA00037506"/>
    </source>
</evidence>
<keyword evidence="10" id="KW-0443">Lipid metabolism</keyword>
<protein>
    <recommendedName>
        <fullName evidence="14">Apolipoprotein A-I</fullName>
    </recommendedName>
    <alternativeName>
        <fullName evidence="15">Apolipoprotein A1</fullName>
    </alternativeName>
</protein>
<dbReference type="GO" id="GO:0034364">
    <property type="term" value="C:high-density lipoprotein particle"/>
    <property type="evidence" value="ECO:0007669"/>
    <property type="project" value="UniProtKB-KW"/>
</dbReference>
<evidence type="ECO:0000256" key="9">
    <source>
        <dbReference type="ARBA" id="ARBA00023055"/>
    </source>
</evidence>
<evidence type="ECO:0000256" key="6">
    <source>
        <dbReference type="ARBA" id="ARBA00022729"/>
    </source>
</evidence>
<dbReference type="SUPFAM" id="SSF58113">
    <property type="entry name" value="Apolipoprotein A-I"/>
    <property type="match status" value="1"/>
</dbReference>
<organism evidence="17 18">
    <name type="scientific">Chelydra serpentina</name>
    <name type="common">Snapping turtle</name>
    <name type="synonym">Testudo serpentina</name>
    <dbReference type="NCBI Taxonomy" id="8475"/>
    <lineage>
        <taxon>Eukaryota</taxon>
        <taxon>Metazoa</taxon>
        <taxon>Chordata</taxon>
        <taxon>Craniata</taxon>
        <taxon>Vertebrata</taxon>
        <taxon>Euteleostomi</taxon>
        <taxon>Archelosauria</taxon>
        <taxon>Testudinata</taxon>
        <taxon>Testudines</taxon>
        <taxon>Cryptodira</taxon>
        <taxon>Durocryptodira</taxon>
        <taxon>Americhelydia</taxon>
        <taxon>Chelydroidea</taxon>
        <taxon>Chelydridae</taxon>
        <taxon>Chelydra</taxon>
    </lineage>
</organism>
<dbReference type="GO" id="GO:0034362">
    <property type="term" value="C:low-density lipoprotein particle"/>
    <property type="evidence" value="ECO:0007669"/>
    <property type="project" value="TreeGrafter"/>
</dbReference>
<keyword evidence="8" id="KW-0345">HDL</keyword>
<dbReference type="GO" id="GO:1903561">
    <property type="term" value="C:extracellular vesicle"/>
    <property type="evidence" value="ECO:0007669"/>
    <property type="project" value="TreeGrafter"/>
</dbReference>
<dbReference type="InterPro" id="IPR050163">
    <property type="entry name" value="Apolipoprotein_A1/A4/E"/>
</dbReference>
<keyword evidence="16" id="KW-0175">Coiled coil</keyword>
<dbReference type="GO" id="GO:0042157">
    <property type="term" value="P:lipoprotein metabolic process"/>
    <property type="evidence" value="ECO:0007669"/>
    <property type="project" value="InterPro"/>
</dbReference>
<dbReference type="GO" id="GO:0060228">
    <property type="term" value="F:phosphatidylcholine-sterol O-acyltransferase activator activity"/>
    <property type="evidence" value="ECO:0007669"/>
    <property type="project" value="TreeGrafter"/>
</dbReference>
<dbReference type="AlphaFoldDB" id="A0A8C3S258"/>
<evidence type="ECO:0000256" key="7">
    <source>
        <dbReference type="ARBA" id="ARBA00022737"/>
    </source>
</evidence>
<evidence type="ECO:0000256" key="14">
    <source>
        <dbReference type="ARBA" id="ARBA00040759"/>
    </source>
</evidence>
<dbReference type="Gene3D" id="1.20.120.20">
    <property type="entry name" value="Apolipoprotein"/>
    <property type="match status" value="1"/>
</dbReference>
<dbReference type="GO" id="GO:0008203">
    <property type="term" value="P:cholesterol metabolic process"/>
    <property type="evidence" value="ECO:0007669"/>
    <property type="project" value="UniProtKB-KW"/>
</dbReference>
<comment type="function">
    <text evidence="13">Participates in the reverse transport of cholesterol from tissues to the liver for excretion by promoting cholesterol efflux from tissues and by acting as a cofactor for the lecithin cholesterol acyltransferase (LCAT).</text>
</comment>
<dbReference type="GO" id="GO:0033700">
    <property type="term" value="P:phospholipid efflux"/>
    <property type="evidence" value="ECO:0007669"/>
    <property type="project" value="TreeGrafter"/>
</dbReference>
<dbReference type="FunFam" id="1.20.120.20:FF:000007">
    <property type="entry name" value="Apolipoprotein A-IV a"/>
    <property type="match status" value="1"/>
</dbReference>
<evidence type="ECO:0000256" key="4">
    <source>
        <dbReference type="ARBA" id="ARBA00022525"/>
    </source>
</evidence>
<dbReference type="Pfam" id="PF01442">
    <property type="entry name" value="Apolipoprotein"/>
    <property type="match status" value="1"/>
</dbReference>
<dbReference type="GO" id="GO:0005543">
    <property type="term" value="F:phospholipid binding"/>
    <property type="evidence" value="ECO:0007669"/>
    <property type="project" value="TreeGrafter"/>
</dbReference>
<accession>A0A8C3S258</accession>
<comment type="similarity">
    <text evidence="2">Belongs to the apolipoprotein A1/A4/E family.</text>
</comment>
<name>A0A8C3S258_CHESE</name>
<dbReference type="Proteomes" id="UP000694403">
    <property type="component" value="Unplaced"/>
</dbReference>
<keyword evidence="3" id="KW-0813">Transport</keyword>
<dbReference type="GO" id="GO:0120020">
    <property type="term" value="F:cholesterol transfer activity"/>
    <property type="evidence" value="ECO:0007669"/>
    <property type="project" value="TreeGrafter"/>
</dbReference>
<keyword evidence="12" id="KW-0753">Steroid metabolism</keyword>
<keyword evidence="9" id="KW-0445">Lipid transport</keyword>
<dbReference type="PANTHER" id="PTHR18976:SF11">
    <property type="entry name" value="APOLIPOPROTEIN A-I"/>
    <property type="match status" value="1"/>
</dbReference>
<evidence type="ECO:0000256" key="5">
    <source>
        <dbReference type="ARBA" id="ARBA00022548"/>
    </source>
</evidence>
<evidence type="ECO:0000256" key="8">
    <source>
        <dbReference type="ARBA" id="ARBA00022850"/>
    </source>
</evidence>
<feature type="coiled-coil region" evidence="16">
    <location>
        <begin position="102"/>
        <end position="129"/>
    </location>
</feature>
<evidence type="ECO:0000256" key="2">
    <source>
        <dbReference type="ARBA" id="ARBA00008788"/>
    </source>
</evidence>
<keyword evidence="5" id="KW-0153">Cholesterol metabolism</keyword>
<dbReference type="Gene3D" id="6.10.140.380">
    <property type="match status" value="1"/>
</dbReference>
<evidence type="ECO:0000256" key="11">
    <source>
        <dbReference type="ARBA" id="ARBA00023166"/>
    </source>
</evidence>
<dbReference type="InterPro" id="IPR000074">
    <property type="entry name" value="ApoA_E"/>
</dbReference>
<dbReference type="GO" id="GO:0033344">
    <property type="term" value="P:cholesterol efflux"/>
    <property type="evidence" value="ECO:0007669"/>
    <property type="project" value="TreeGrafter"/>
</dbReference>
<dbReference type="GO" id="GO:0055090">
    <property type="term" value="P:acylglycerol homeostasis"/>
    <property type="evidence" value="ECO:0007669"/>
    <property type="project" value="TreeGrafter"/>
</dbReference>
<comment type="subcellular location">
    <subcellularLocation>
        <location evidence="1">Secreted</location>
    </subcellularLocation>
</comment>
<keyword evidence="4" id="KW-0964">Secreted</keyword>
<reference evidence="17" key="1">
    <citation type="submission" date="2025-08" db="UniProtKB">
        <authorList>
            <consortium name="Ensembl"/>
        </authorList>
    </citation>
    <scope>IDENTIFICATION</scope>
</reference>
<dbReference type="Gene3D" id="1.20.5.20">
    <property type="match status" value="1"/>
</dbReference>
<dbReference type="FunFam" id="1.20.5.20:FF:000001">
    <property type="entry name" value="apolipoprotein A-I"/>
    <property type="match status" value="1"/>
</dbReference>
<reference evidence="17" key="2">
    <citation type="submission" date="2025-09" db="UniProtKB">
        <authorList>
            <consortium name="Ensembl"/>
        </authorList>
    </citation>
    <scope>IDENTIFICATION</scope>
</reference>
<evidence type="ECO:0000313" key="18">
    <source>
        <dbReference type="Proteomes" id="UP000694403"/>
    </source>
</evidence>
<dbReference type="Ensembl" id="ENSCSRT00000007847.1">
    <property type="protein sequence ID" value="ENSCSRP00000007604.1"/>
    <property type="gene ID" value="ENSCSRG00000005596.1"/>
</dbReference>
<keyword evidence="11" id="KW-1207">Sterol metabolism</keyword>
<evidence type="ECO:0000256" key="16">
    <source>
        <dbReference type="SAM" id="Coils"/>
    </source>
</evidence>